<gene>
    <name evidence="1" type="ORF">UFOVP777_19</name>
</gene>
<reference evidence="1" key="1">
    <citation type="submission" date="2020-04" db="EMBL/GenBank/DDBJ databases">
        <authorList>
            <person name="Chiriac C."/>
            <person name="Salcher M."/>
            <person name="Ghai R."/>
            <person name="Kavagutti S V."/>
        </authorList>
    </citation>
    <scope>NUCLEOTIDE SEQUENCE</scope>
</reference>
<proteinExistence type="predicted"/>
<evidence type="ECO:0000313" key="1">
    <source>
        <dbReference type="EMBL" id="CAB4162061.1"/>
    </source>
</evidence>
<protein>
    <submittedName>
        <fullName evidence="1">Uncharacterized protein</fullName>
    </submittedName>
</protein>
<dbReference type="EMBL" id="LR796723">
    <property type="protein sequence ID" value="CAB4162061.1"/>
    <property type="molecule type" value="Genomic_DNA"/>
</dbReference>
<accession>A0A6J5NXR1</accession>
<name>A0A6J5NXR1_9CAUD</name>
<sequence length="448" mass="44521">MGRFIPGLGAALELAAVAALLSPGNTDPAAAASKDKWTSTMGGTPAIGDKAKILIDAALYQYTIAGVTPEVYEGQITGTIGSGDMVHTVVKNAGVDSTYDYECAPSTTKIVLAAAIASMITVGSTDKWSFTVAGGNATGAETLIITIPGDTGGNTGTGVWTYSPPAGRTNSLMAGDLRTLLGTTYPSSKYTVAGGGTALSLLAITPGTTNAVTSTDSLAITLSRTHKVTGVAGQAGWTGASDGVDKVTFTHATNGLLSAASDSVSGSVTLGAGSTAWAPSLKTAGTNTPQATVLASLASDIAATDPTYTASVSGSGVVVEARSAGPSASTVSSQFSPSTGTGTFTTVHTNTGSLAGIASNAGLSLAGSIATTGTAVCKLNAGTSYHLEIWYRDASNVWTKDATFGTKTISGNASHAFTIPIGAMRVYAYCSTYVGVGASATVILTTND</sequence>
<organism evidence="1">
    <name type="scientific">uncultured Caudovirales phage</name>
    <dbReference type="NCBI Taxonomy" id="2100421"/>
    <lineage>
        <taxon>Viruses</taxon>
        <taxon>Duplodnaviria</taxon>
        <taxon>Heunggongvirae</taxon>
        <taxon>Uroviricota</taxon>
        <taxon>Caudoviricetes</taxon>
        <taxon>Peduoviridae</taxon>
        <taxon>Maltschvirus</taxon>
        <taxon>Maltschvirus maltsch</taxon>
    </lineage>
</organism>